<evidence type="ECO:0000313" key="19">
    <source>
        <dbReference type="EMBL" id="OZS45413.1"/>
    </source>
</evidence>
<evidence type="ECO:0000313" key="18">
    <source>
        <dbReference type="EMBL" id="MDO6543603.1"/>
    </source>
</evidence>
<evidence type="ECO:0000256" key="5">
    <source>
        <dbReference type="ARBA" id="ARBA00036184"/>
    </source>
</evidence>
<dbReference type="GO" id="GO:0008033">
    <property type="term" value="P:tRNA processing"/>
    <property type="evidence" value="ECO:0007669"/>
    <property type="project" value="UniProtKB-KW"/>
</dbReference>
<comment type="similarity">
    <text evidence="1">Belongs to the pseudouridine synthase RluA family.</text>
</comment>
<dbReference type="SUPFAM" id="SSF55120">
    <property type="entry name" value="Pseudouridine synthase"/>
    <property type="match status" value="1"/>
</dbReference>
<evidence type="ECO:0000256" key="2">
    <source>
        <dbReference type="ARBA" id="ARBA00022552"/>
    </source>
</evidence>
<reference evidence="19" key="2">
    <citation type="submission" date="2017-07" db="EMBL/GenBank/DDBJ databases">
        <authorList>
            <person name="Gomez-Gil B."/>
            <person name="Enciso-Ibarra K."/>
        </authorList>
    </citation>
    <scope>NUCLEOTIDE SEQUENCE</scope>
    <source>
        <strain evidence="19">CAIM 1827</strain>
    </source>
</reference>
<dbReference type="Proteomes" id="UP001170624">
    <property type="component" value="Unassembled WGS sequence"/>
</dbReference>
<feature type="region of interest" description="Disordered" evidence="16">
    <location>
        <begin position="227"/>
        <end position="256"/>
    </location>
</feature>
<name>A0AAW7Y9P1_9GAMM</name>
<dbReference type="EMBL" id="NOIF01000010">
    <property type="protein sequence ID" value="OZS45413.1"/>
    <property type="molecule type" value="Genomic_DNA"/>
</dbReference>
<sequence length="276" mass="31659">MNPLPVLDYHPPIDPWLDVLYQDDDIIALNKPAGLLSNPGRLPEHNDSIYSRVRRDYPDSHIVHRLDMGTSGLIIMALNKASERDLHAQFRERLTHKVYYALVWGHIEQDEGSVDLPLICDWHNRPRQKICHTDGKPSLTHYKVVCRNQDNTTLVRLLPITGRSHQLRLHMMALGHPILGDEFYANDEAKAMSPRLNLHATELCLYHPTTNQPIHLFAPCDFYPDAPSQTLPLNEPRQEEPERQSRRAKRAEKRKVHEALVARALLARNQAGSDSN</sequence>
<evidence type="ECO:0000256" key="4">
    <source>
        <dbReference type="ARBA" id="ARBA00023235"/>
    </source>
</evidence>
<dbReference type="InterPro" id="IPR006224">
    <property type="entry name" value="PsdUridine_synth_RluA-like_CS"/>
</dbReference>
<evidence type="ECO:0000313" key="21">
    <source>
        <dbReference type="Proteomes" id="UP001170624"/>
    </source>
</evidence>
<dbReference type="GO" id="GO:0160142">
    <property type="term" value="F:23S rRNA pseudouridine(746) synthase activity"/>
    <property type="evidence" value="ECO:0007669"/>
    <property type="project" value="UniProtKB-EC"/>
</dbReference>
<evidence type="ECO:0000259" key="17">
    <source>
        <dbReference type="Pfam" id="PF00849"/>
    </source>
</evidence>
<proteinExistence type="inferred from homology"/>
<comment type="function">
    <text evidence="7">Dual specificity enzyme that catalyzes the synthesis of pseudouridine from uracil-746 in 23S ribosomal RNA and from uracil-32 in the anticodon stem and loop of transfer RNAs.</text>
</comment>
<comment type="catalytic activity">
    <reaction evidence="5">
        <text>uridine(32) in tRNA = pseudouridine(32) in tRNA</text>
        <dbReference type="Rhea" id="RHEA:42544"/>
        <dbReference type="Rhea" id="RHEA-COMP:10107"/>
        <dbReference type="Rhea" id="RHEA-COMP:10108"/>
        <dbReference type="ChEBI" id="CHEBI:65314"/>
        <dbReference type="ChEBI" id="CHEBI:65315"/>
        <dbReference type="EC" id="5.4.99.28"/>
    </reaction>
</comment>
<dbReference type="PANTHER" id="PTHR21600">
    <property type="entry name" value="MITOCHONDRIAL RNA PSEUDOURIDINE SYNTHASE"/>
    <property type="match status" value="1"/>
</dbReference>
<accession>A0AAW7Y9P1</accession>
<evidence type="ECO:0000256" key="16">
    <source>
        <dbReference type="SAM" id="MobiDB-lite"/>
    </source>
</evidence>
<dbReference type="EC" id="5.4.99.29" evidence="9"/>
<keyword evidence="2" id="KW-0698">rRNA processing</keyword>
<dbReference type="PANTHER" id="PTHR21600:SF91">
    <property type="entry name" value="DUAL-SPECIFICITY RNA PSEUDOURIDINE SYNTHASE RLUA"/>
    <property type="match status" value="1"/>
</dbReference>
<dbReference type="GO" id="GO:0160151">
    <property type="term" value="F:tRNA pseudouridine(32) synthase activity"/>
    <property type="evidence" value="ECO:0007669"/>
    <property type="project" value="UniProtKB-EC"/>
</dbReference>
<reference evidence="18" key="3">
    <citation type="submission" date="2023-07" db="EMBL/GenBank/DDBJ databases">
        <title>Genome content predicts the carbon catabolic preferences of heterotrophic bacteria.</title>
        <authorList>
            <person name="Gralka M."/>
        </authorList>
    </citation>
    <scope>NUCLEOTIDE SEQUENCE</scope>
    <source>
        <strain evidence="18">G2M05</strain>
    </source>
</reference>
<comment type="caution">
    <text evidence="18">The sequence shown here is derived from an EMBL/GenBank/DDBJ whole genome shotgun (WGS) entry which is preliminary data.</text>
</comment>
<organism evidence="18 21">
    <name type="scientific">Photobacterium sanguinicancri</name>
    <dbReference type="NCBI Taxonomy" id="875932"/>
    <lineage>
        <taxon>Bacteria</taxon>
        <taxon>Pseudomonadati</taxon>
        <taxon>Pseudomonadota</taxon>
        <taxon>Gammaproteobacteria</taxon>
        <taxon>Vibrionales</taxon>
        <taxon>Vibrionaceae</taxon>
        <taxon>Photobacterium</taxon>
    </lineage>
</organism>
<evidence type="ECO:0000256" key="3">
    <source>
        <dbReference type="ARBA" id="ARBA00022694"/>
    </source>
</evidence>
<keyword evidence="3" id="KW-0819">tRNA processing</keyword>
<dbReference type="GO" id="GO:0000455">
    <property type="term" value="P:enzyme-directed rRNA pseudouridine synthesis"/>
    <property type="evidence" value="ECO:0007669"/>
    <property type="project" value="TreeGrafter"/>
</dbReference>
<evidence type="ECO:0000256" key="1">
    <source>
        <dbReference type="ARBA" id="ARBA00010876"/>
    </source>
</evidence>
<gene>
    <name evidence="18" type="primary">rluA</name>
    <name evidence="19" type="ORF">ASV53_03235</name>
    <name evidence="18" type="ORF">Q4568_13725</name>
</gene>
<keyword evidence="20" id="KW-1185">Reference proteome</keyword>
<evidence type="ECO:0000313" key="20">
    <source>
        <dbReference type="Proteomes" id="UP000215999"/>
    </source>
</evidence>
<evidence type="ECO:0000256" key="15">
    <source>
        <dbReference type="ARBA" id="ARBA00043143"/>
    </source>
</evidence>
<evidence type="ECO:0000256" key="12">
    <source>
        <dbReference type="ARBA" id="ARBA00042372"/>
    </source>
</evidence>
<dbReference type="FunFam" id="3.30.2350.10:FF:000005">
    <property type="entry name" value="Pseudouridine synthase"/>
    <property type="match status" value="1"/>
</dbReference>
<dbReference type="InterPro" id="IPR050188">
    <property type="entry name" value="RluA_PseudoU_synthase"/>
</dbReference>
<feature type="domain" description="Pseudouridine synthase RsuA/RluA-like" evidence="17">
    <location>
        <begin position="26"/>
        <end position="171"/>
    </location>
</feature>
<evidence type="ECO:0000256" key="6">
    <source>
        <dbReference type="ARBA" id="ARBA00036916"/>
    </source>
</evidence>
<dbReference type="CDD" id="cd02869">
    <property type="entry name" value="PseudoU_synth_RluA_like"/>
    <property type="match status" value="1"/>
</dbReference>
<protein>
    <recommendedName>
        <fullName evidence="10">Dual-specificity RNA pseudouridine synthase RluA</fullName>
        <ecNumber evidence="8">5.4.99.28</ecNumber>
        <ecNumber evidence="9">5.4.99.29</ecNumber>
    </recommendedName>
    <alternativeName>
        <fullName evidence="11">23S rRNA pseudouridine(746) synthase</fullName>
    </alternativeName>
    <alternativeName>
        <fullName evidence="14">Ribosomal large subunit pseudouridine synthase A</fullName>
    </alternativeName>
    <alternativeName>
        <fullName evidence="13">rRNA pseudouridylate synthase A</fullName>
    </alternativeName>
    <alternativeName>
        <fullName evidence="15">rRNA-uridine isomerase A</fullName>
    </alternativeName>
    <alternativeName>
        <fullName evidence="12">tRNA pseudouridine(32) synthase</fullName>
    </alternativeName>
</protein>
<evidence type="ECO:0000256" key="14">
    <source>
        <dbReference type="ARBA" id="ARBA00042883"/>
    </source>
</evidence>
<keyword evidence="4 18" id="KW-0413">Isomerase</keyword>
<evidence type="ECO:0000256" key="10">
    <source>
        <dbReference type="ARBA" id="ARBA00039988"/>
    </source>
</evidence>
<evidence type="ECO:0000256" key="9">
    <source>
        <dbReference type="ARBA" id="ARBA00038945"/>
    </source>
</evidence>
<reference evidence="19 20" key="1">
    <citation type="journal article" date="2016" name="Antonie Van Leeuwenhoek">
        <title>Photobacterium sanguinicancri sp. nov. isolated from marine animals.</title>
        <authorList>
            <person name="Gomez-Gil B."/>
            <person name="Roque A."/>
            <person name="Rotllant G."/>
            <person name="Romalde J.L."/>
            <person name="Doce A."/>
            <person name="Eggermont M."/>
            <person name="Defoirdt T."/>
        </authorList>
    </citation>
    <scope>NUCLEOTIDE SEQUENCE [LARGE SCALE GENOMIC DNA]</scope>
    <source>
        <strain evidence="19 20">CAIM 1827</strain>
    </source>
</reference>
<dbReference type="Proteomes" id="UP000215999">
    <property type="component" value="Unassembled WGS sequence"/>
</dbReference>
<evidence type="ECO:0000256" key="8">
    <source>
        <dbReference type="ARBA" id="ARBA00038944"/>
    </source>
</evidence>
<evidence type="ECO:0000256" key="7">
    <source>
        <dbReference type="ARBA" id="ARBA00037305"/>
    </source>
</evidence>
<dbReference type="GO" id="GO:0003723">
    <property type="term" value="F:RNA binding"/>
    <property type="evidence" value="ECO:0007669"/>
    <property type="project" value="InterPro"/>
</dbReference>
<evidence type="ECO:0000256" key="11">
    <source>
        <dbReference type="ARBA" id="ARBA00041266"/>
    </source>
</evidence>
<comment type="catalytic activity">
    <reaction evidence="6">
        <text>uridine(746) in 23S rRNA = pseudouridine(746) in 23S rRNA</text>
        <dbReference type="Rhea" id="RHEA:42548"/>
        <dbReference type="Rhea" id="RHEA-COMP:10109"/>
        <dbReference type="Rhea" id="RHEA-COMP:10110"/>
        <dbReference type="ChEBI" id="CHEBI:65314"/>
        <dbReference type="ChEBI" id="CHEBI:65315"/>
        <dbReference type="EC" id="5.4.99.29"/>
    </reaction>
</comment>
<evidence type="ECO:0000256" key="13">
    <source>
        <dbReference type="ARBA" id="ARBA00042844"/>
    </source>
</evidence>
<dbReference type="NCBIfam" id="NF007543">
    <property type="entry name" value="PRK10158.1"/>
    <property type="match status" value="1"/>
</dbReference>
<dbReference type="AlphaFoldDB" id="A0AAW7Y9P1"/>
<dbReference type="EMBL" id="JAUOPU010000014">
    <property type="protein sequence ID" value="MDO6543603.1"/>
    <property type="molecule type" value="Genomic_DNA"/>
</dbReference>
<dbReference type="EC" id="5.4.99.28" evidence="8"/>
<dbReference type="InterPro" id="IPR020103">
    <property type="entry name" value="PsdUridine_synth_cat_dom_sf"/>
</dbReference>
<dbReference type="InterPro" id="IPR006145">
    <property type="entry name" value="PsdUridine_synth_RsuA/RluA"/>
</dbReference>
<dbReference type="PROSITE" id="PS01129">
    <property type="entry name" value="PSI_RLU"/>
    <property type="match status" value="1"/>
</dbReference>
<dbReference type="Pfam" id="PF00849">
    <property type="entry name" value="PseudoU_synth_2"/>
    <property type="match status" value="1"/>
</dbReference>
<feature type="compositionally biased region" description="Basic and acidic residues" evidence="16">
    <location>
        <begin position="236"/>
        <end position="245"/>
    </location>
</feature>
<dbReference type="RefSeq" id="WP_083541009.1">
    <property type="nucleotide sequence ID" value="NZ_CANMLA010000013.1"/>
</dbReference>
<dbReference type="Gene3D" id="3.30.2350.10">
    <property type="entry name" value="Pseudouridine synthase"/>
    <property type="match status" value="1"/>
</dbReference>